<dbReference type="Pfam" id="PF08241">
    <property type="entry name" value="Methyltransf_11"/>
    <property type="match status" value="1"/>
</dbReference>
<dbReference type="AlphaFoldDB" id="A0A3N6P703"/>
<proteinExistence type="predicted"/>
<evidence type="ECO:0000313" key="2">
    <source>
        <dbReference type="EMBL" id="RQH30781.1"/>
    </source>
</evidence>
<dbReference type="SUPFAM" id="SSF53335">
    <property type="entry name" value="S-adenosyl-L-methionine-dependent methyltransferases"/>
    <property type="match status" value="1"/>
</dbReference>
<dbReference type="InterPro" id="IPR029063">
    <property type="entry name" value="SAM-dependent_MTases_sf"/>
</dbReference>
<keyword evidence="2" id="KW-0808">Transferase</keyword>
<dbReference type="InterPro" id="IPR013216">
    <property type="entry name" value="Methyltransf_11"/>
</dbReference>
<evidence type="ECO:0000259" key="1">
    <source>
        <dbReference type="Pfam" id="PF08241"/>
    </source>
</evidence>
<dbReference type="Gene3D" id="3.40.50.150">
    <property type="entry name" value="Vaccinia Virus protein VP39"/>
    <property type="match status" value="1"/>
</dbReference>
<protein>
    <submittedName>
        <fullName evidence="2">Methyltransferase domain-containing protein</fullName>
    </submittedName>
</protein>
<feature type="domain" description="Methyltransferase type 11" evidence="1">
    <location>
        <begin position="53"/>
        <end position="137"/>
    </location>
</feature>
<sequence>MFKNYKDIFNQRGTLYHQGMLKYPLARAAEFNNIIKLSDLQDNQIICDMPSGGCYISNFIQQNLKIISIETSNEFIKDSHNTVNNTIVVCEDISNIPLNSNSIDRIMSLAGLHHIEHKVDFYKEAYRLLKTKGIFCIADALKDSKVANFLNIFVDQYNSMGHQGNFLTENTKDELEFINFQVVHNASISYHWCFDSVASMVDYCQLLFGIDQANYNQILEGIETYLGYYLENDKCYMNWELHFLKSIKDN</sequence>
<dbReference type="Proteomes" id="UP000269154">
    <property type="component" value="Unassembled WGS sequence"/>
</dbReference>
<name>A0A3N6P703_9CYAN</name>
<dbReference type="OrthoDB" id="9765084at2"/>
<dbReference type="GO" id="GO:0008757">
    <property type="term" value="F:S-adenosylmethionine-dependent methyltransferase activity"/>
    <property type="evidence" value="ECO:0007669"/>
    <property type="project" value="InterPro"/>
</dbReference>
<keyword evidence="2" id="KW-0489">Methyltransferase</keyword>
<dbReference type="CDD" id="cd02440">
    <property type="entry name" value="AdoMet_MTases"/>
    <property type="match status" value="1"/>
</dbReference>
<evidence type="ECO:0000313" key="3">
    <source>
        <dbReference type="Proteomes" id="UP000269154"/>
    </source>
</evidence>
<reference evidence="2 3" key="1">
    <citation type="journal article" date="2018" name="ACS Chem. Biol.">
        <title>Ketoreductase domain dysfunction expands chemodiversity: malyngamide biosynthesis in the cyanobacterium Okeania hirsuta.</title>
        <authorList>
            <person name="Moss N.A."/>
            <person name="Leao T."/>
            <person name="Rankin M."/>
            <person name="McCullough T.M."/>
            <person name="Qu P."/>
            <person name="Korobeynikov A."/>
            <person name="Smith J.L."/>
            <person name="Gerwick L."/>
            <person name="Gerwick W.H."/>
        </authorList>
    </citation>
    <scope>NUCLEOTIDE SEQUENCE [LARGE SCALE GENOMIC DNA]</scope>
    <source>
        <strain evidence="2 3">PAB10Feb10-1</strain>
    </source>
</reference>
<comment type="caution">
    <text evidence="2">The sequence shown here is derived from an EMBL/GenBank/DDBJ whole genome shotgun (WGS) entry which is preliminary data.</text>
</comment>
<keyword evidence="3" id="KW-1185">Reference proteome</keyword>
<accession>A0A3N6P703</accession>
<gene>
    <name evidence="2" type="ORF">D5R40_23610</name>
</gene>
<dbReference type="GO" id="GO:0032259">
    <property type="term" value="P:methylation"/>
    <property type="evidence" value="ECO:0007669"/>
    <property type="project" value="UniProtKB-KW"/>
</dbReference>
<dbReference type="EMBL" id="RCBY01000173">
    <property type="protein sequence ID" value="RQH30781.1"/>
    <property type="molecule type" value="Genomic_DNA"/>
</dbReference>
<organism evidence="2 3">
    <name type="scientific">Okeania hirsuta</name>
    <dbReference type="NCBI Taxonomy" id="1458930"/>
    <lineage>
        <taxon>Bacteria</taxon>
        <taxon>Bacillati</taxon>
        <taxon>Cyanobacteriota</taxon>
        <taxon>Cyanophyceae</taxon>
        <taxon>Oscillatoriophycideae</taxon>
        <taxon>Oscillatoriales</taxon>
        <taxon>Microcoleaceae</taxon>
        <taxon>Okeania</taxon>
    </lineage>
</organism>
<dbReference type="RefSeq" id="WP_124155279.1">
    <property type="nucleotide sequence ID" value="NZ_CAWOLW010000083.1"/>
</dbReference>